<reference evidence="1 2" key="1">
    <citation type="journal article" date="2022" name="Hortic Res">
        <title>A haplotype resolved chromosomal level avocado genome allows analysis of novel avocado genes.</title>
        <authorList>
            <person name="Nath O."/>
            <person name="Fletcher S.J."/>
            <person name="Hayward A."/>
            <person name="Shaw L.M."/>
            <person name="Masouleh A.K."/>
            <person name="Furtado A."/>
            <person name="Henry R.J."/>
            <person name="Mitter N."/>
        </authorList>
    </citation>
    <scope>NUCLEOTIDE SEQUENCE [LARGE SCALE GENOMIC DNA]</scope>
    <source>
        <strain evidence="2">cv. Hass</strain>
    </source>
</reference>
<evidence type="ECO:0000313" key="2">
    <source>
        <dbReference type="Proteomes" id="UP001234297"/>
    </source>
</evidence>
<protein>
    <submittedName>
        <fullName evidence="1">Uncharacterized protein</fullName>
    </submittedName>
</protein>
<dbReference type="EMBL" id="CM056810">
    <property type="protein sequence ID" value="KAJ8646591.1"/>
    <property type="molecule type" value="Genomic_DNA"/>
</dbReference>
<organism evidence="1 2">
    <name type="scientific">Persea americana</name>
    <name type="common">Avocado</name>
    <dbReference type="NCBI Taxonomy" id="3435"/>
    <lineage>
        <taxon>Eukaryota</taxon>
        <taxon>Viridiplantae</taxon>
        <taxon>Streptophyta</taxon>
        <taxon>Embryophyta</taxon>
        <taxon>Tracheophyta</taxon>
        <taxon>Spermatophyta</taxon>
        <taxon>Magnoliopsida</taxon>
        <taxon>Magnoliidae</taxon>
        <taxon>Laurales</taxon>
        <taxon>Lauraceae</taxon>
        <taxon>Persea</taxon>
    </lineage>
</organism>
<sequence length="102" mass="11215">MSTKGGTMATRGQTLVLQSLSIHNKGGTAKARTDGSKAQQKPGLTKQEQQFLNQILPLDDEKSPLELWSPKTPSTILNQPKVNFASTPKYLDFIQSPISLKY</sequence>
<name>A0ACC2MLT5_PERAE</name>
<accession>A0ACC2MLT5</accession>
<gene>
    <name evidence="1" type="ORF">MRB53_008339</name>
</gene>
<keyword evidence="2" id="KW-1185">Reference proteome</keyword>
<comment type="caution">
    <text evidence="1">The sequence shown here is derived from an EMBL/GenBank/DDBJ whole genome shotgun (WGS) entry which is preliminary data.</text>
</comment>
<proteinExistence type="predicted"/>
<dbReference type="Proteomes" id="UP001234297">
    <property type="component" value="Chromosome 2"/>
</dbReference>
<evidence type="ECO:0000313" key="1">
    <source>
        <dbReference type="EMBL" id="KAJ8646591.1"/>
    </source>
</evidence>